<evidence type="ECO:0000256" key="1">
    <source>
        <dbReference type="SAM" id="Phobius"/>
    </source>
</evidence>
<gene>
    <name evidence="2" type="ORF">UFOVP642_15</name>
</gene>
<dbReference type="EMBL" id="LR796620">
    <property type="protein sequence ID" value="CAB4154584.1"/>
    <property type="molecule type" value="Genomic_DNA"/>
</dbReference>
<keyword evidence="1" id="KW-1133">Transmembrane helix</keyword>
<name>A0A6J5NGQ7_9CAUD</name>
<accession>A0A6J5NGQ7</accession>
<sequence length="81" mass="9033">MSKETEDLATHVEICAIRYQVINDKFDIVDARLANIDSNLLDIKNMIVSQQNSKFKTMLTVGGSIMVSLVGLLGYMIVNIK</sequence>
<feature type="transmembrane region" description="Helical" evidence="1">
    <location>
        <begin position="58"/>
        <end position="78"/>
    </location>
</feature>
<keyword evidence="1" id="KW-0472">Membrane</keyword>
<keyword evidence="1" id="KW-0812">Transmembrane</keyword>
<evidence type="ECO:0000313" key="2">
    <source>
        <dbReference type="EMBL" id="CAB4154584.1"/>
    </source>
</evidence>
<proteinExistence type="predicted"/>
<organism evidence="2">
    <name type="scientific">uncultured Caudovirales phage</name>
    <dbReference type="NCBI Taxonomy" id="2100421"/>
    <lineage>
        <taxon>Viruses</taxon>
        <taxon>Duplodnaviria</taxon>
        <taxon>Heunggongvirae</taxon>
        <taxon>Uroviricota</taxon>
        <taxon>Caudoviricetes</taxon>
        <taxon>Peduoviridae</taxon>
        <taxon>Maltschvirus</taxon>
        <taxon>Maltschvirus maltsch</taxon>
    </lineage>
</organism>
<protein>
    <submittedName>
        <fullName evidence="2">Uncharacterized protein</fullName>
    </submittedName>
</protein>
<reference evidence="2" key="1">
    <citation type="submission" date="2020-04" db="EMBL/GenBank/DDBJ databases">
        <authorList>
            <person name="Chiriac C."/>
            <person name="Salcher M."/>
            <person name="Ghai R."/>
            <person name="Kavagutti S V."/>
        </authorList>
    </citation>
    <scope>NUCLEOTIDE SEQUENCE</scope>
</reference>